<accession>A0ABR4IQB6</accession>
<evidence type="ECO:0000313" key="3">
    <source>
        <dbReference type="Proteomes" id="UP001610335"/>
    </source>
</evidence>
<dbReference type="Proteomes" id="UP001610335">
    <property type="component" value="Unassembled WGS sequence"/>
</dbReference>
<comment type="caution">
    <text evidence="2">The sequence shown here is derived from an EMBL/GenBank/DDBJ whole genome shotgun (WGS) entry which is preliminary data.</text>
</comment>
<organism evidence="2 3">
    <name type="scientific">Aspergillus cavernicola</name>
    <dbReference type="NCBI Taxonomy" id="176166"/>
    <lineage>
        <taxon>Eukaryota</taxon>
        <taxon>Fungi</taxon>
        <taxon>Dikarya</taxon>
        <taxon>Ascomycota</taxon>
        <taxon>Pezizomycotina</taxon>
        <taxon>Eurotiomycetes</taxon>
        <taxon>Eurotiomycetidae</taxon>
        <taxon>Eurotiales</taxon>
        <taxon>Aspergillaceae</taxon>
        <taxon>Aspergillus</taxon>
        <taxon>Aspergillus subgen. Nidulantes</taxon>
    </lineage>
</organism>
<feature type="compositionally biased region" description="Low complexity" evidence="1">
    <location>
        <begin position="150"/>
        <end position="166"/>
    </location>
</feature>
<sequence length="176" mass="19183">MTTHAGTRNAESHQLTQRFARAAEDTNQACEASLLQMSGTPFQNWTYFSDDRYTNAGAHTSDEDRQGQTAVSNPPYPAQGPPRFLFPDGQSHETTVIQNASHPRLSVQGRDWHNAGDPNYRFPSITTGSLAQYSMQRPSVSGSVEHAGPSSSYYDVSSRSRGSVGSAGRLNDVDSQ</sequence>
<keyword evidence="3" id="KW-1185">Reference proteome</keyword>
<feature type="compositionally biased region" description="Polar residues" evidence="1">
    <location>
        <begin position="92"/>
        <end position="101"/>
    </location>
</feature>
<name>A0ABR4IQB6_9EURO</name>
<protein>
    <submittedName>
        <fullName evidence="2">Uncharacterized protein</fullName>
    </submittedName>
</protein>
<feature type="region of interest" description="Disordered" evidence="1">
    <location>
        <begin position="135"/>
        <end position="176"/>
    </location>
</feature>
<gene>
    <name evidence="2" type="ORF">BDW59DRAFT_158957</name>
</gene>
<feature type="region of interest" description="Disordered" evidence="1">
    <location>
        <begin position="56"/>
        <end position="113"/>
    </location>
</feature>
<proteinExistence type="predicted"/>
<dbReference type="EMBL" id="JBFXLS010000015">
    <property type="protein sequence ID" value="KAL2829787.1"/>
    <property type="molecule type" value="Genomic_DNA"/>
</dbReference>
<evidence type="ECO:0000313" key="2">
    <source>
        <dbReference type="EMBL" id="KAL2829787.1"/>
    </source>
</evidence>
<evidence type="ECO:0000256" key="1">
    <source>
        <dbReference type="SAM" id="MobiDB-lite"/>
    </source>
</evidence>
<reference evidence="2 3" key="1">
    <citation type="submission" date="2024-07" db="EMBL/GenBank/DDBJ databases">
        <title>Section-level genome sequencing and comparative genomics of Aspergillus sections Usti and Cavernicolus.</title>
        <authorList>
            <consortium name="Lawrence Berkeley National Laboratory"/>
            <person name="Nybo J.L."/>
            <person name="Vesth T.C."/>
            <person name="Theobald S."/>
            <person name="Frisvad J.C."/>
            <person name="Larsen T.O."/>
            <person name="Kjaerboelling I."/>
            <person name="Rothschild-Mancinelli K."/>
            <person name="Lyhne E.K."/>
            <person name="Kogle M.E."/>
            <person name="Barry K."/>
            <person name="Clum A."/>
            <person name="Na H."/>
            <person name="Ledsgaard L."/>
            <person name="Lin J."/>
            <person name="Lipzen A."/>
            <person name="Kuo A."/>
            <person name="Riley R."/>
            <person name="Mondo S."/>
            <person name="LaButti K."/>
            <person name="Haridas S."/>
            <person name="Pangalinan J."/>
            <person name="Salamov A.A."/>
            <person name="Simmons B.A."/>
            <person name="Magnuson J.K."/>
            <person name="Chen J."/>
            <person name="Drula E."/>
            <person name="Henrissat B."/>
            <person name="Wiebenga A."/>
            <person name="Lubbers R.J."/>
            <person name="Gomes A.C."/>
            <person name="Makela M.R."/>
            <person name="Stajich J."/>
            <person name="Grigoriev I.V."/>
            <person name="Mortensen U.H."/>
            <person name="De vries R.P."/>
            <person name="Baker S.E."/>
            <person name="Andersen M.R."/>
        </authorList>
    </citation>
    <scope>NUCLEOTIDE SEQUENCE [LARGE SCALE GENOMIC DNA]</scope>
    <source>
        <strain evidence="2 3">CBS 600.67</strain>
    </source>
</reference>